<evidence type="ECO:0000313" key="2">
    <source>
        <dbReference type="Proteomes" id="UP000005938"/>
    </source>
</evidence>
<dbReference type="EMBL" id="AJJU01000023">
    <property type="protein sequence ID" value="EID73015.1"/>
    <property type="molecule type" value="Genomic_DNA"/>
</dbReference>
<dbReference type="AlphaFoldDB" id="I0W9E9"/>
<accession>I0W9E9</accession>
<evidence type="ECO:0000313" key="1">
    <source>
        <dbReference type="EMBL" id="EID73015.1"/>
    </source>
</evidence>
<dbReference type="PATRIC" id="fig|946077.3.peg.2163"/>
<comment type="caution">
    <text evidence="1">The sequence shown here is derived from an EMBL/GenBank/DDBJ whole genome shotgun (WGS) entry which is preliminary data.</text>
</comment>
<organism evidence="1 2">
    <name type="scientific">Imtechella halotolerans K1</name>
    <dbReference type="NCBI Taxonomy" id="946077"/>
    <lineage>
        <taxon>Bacteria</taxon>
        <taxon>Pseudomonadati</taxon>
        <taxon>Bacteroidota</taxon>
        <taxon>Flavobacteriia</taxon>
        <taxon>Flavobacteriales</taxon>
        <taxon>Flavobacteriaceae</taxon>
        <taxon>Imtechella</taxon>
    </lineage>
</organism>
<proteinExistence type="predicted"/>
<dbReference type="Proteomes" id="UP000005938">
    <property type="component" value="Unassembled WGS sequence"/>
</dbReference>
<dbReference type="OrthoDB" id="1442602at2"/>
<keyword evidence="2" id="KW-1185">Reference proteome</keyword>
<reference evidence="1 2" key="1">
    <citation type="journal article" date="2012" name="J. Bacteriol.">
        <title>Genome Sequence of the Halotolerant Bacterium Imtechella halotolerans K1T.</title>
        <authorList>
            <person name="Kumar S."/>
            <person name="Vikram S."/>
            <person name="Subramanian S."/>
            <person name="Raghava G.P."/>
            <person name="Pinnaka A.K."/>
        </authorList>
    </citation>
    <scope>NUCLEOTIDE SEQUENCE [LARGE SCALE GENOMIC DNA]</scope>
    <source>
        <strain evidence="1 2">K1</strain>
    </source>
</reference>
<sequence>MIIDKNENTTVVSNESLDLPTFMNRLNGEYASFKSDNIVINLFSLSTLTVGQLLEFLPMSDSHRKEKKSFVIVTDKISFDAVPDTLEVVPTLQEAFDLIEMEEIERDLDF</sequence>
<protein>
    <submittedName>
        <fullName evidence="1">Uncharacterized protein</fullName>
    </submittedName>
</protein>
<gene>
    <name evidence="1" type="ORF">W5A_10729</name>
</gene>
<dbReference type="STRING" id="946077.W5A_10729"/>
<name>I0W9E9_9FLAO</name>
<dbReference type="RefSeq" id="WP_008240411.1">
    <property type="nucleotide sequence ID" value="NZ_AJJU01000023.1"/>
</dbReference>
<dbReference type="eggNOG" id="ENOG5032SIN">
    <property type="taxonomic scope" value="Bacteria"/>
</dbReference>